<sequence>MYTYGRTRTRETVNCPETLEAEPERRVRVEVAADGVALRFTATADALVGKPSAYRVTAQGEEHSYVSKVDRFRFGHGVPEVWERSFYGRI</sequence>
<gene>
    <name evidence="1" type="ORF">SAMN05216251_1253</name>
</gene>
<reference evidence="2" key="1">
    <citation type="submission" date="2016-10" db="EMBL/GenBank/DDBJ databases">
        <authorList>
            <person name="Varghese N."/>
            <person name="Submissions S."/>
        </authorList>
    </citation>
    <scope>NUCLEOTIDE SEQUENCE [LARGE SCALE GENOMIC DNA]</scope>
    <source>
        <strain evidence="2">CGMCC 4.3510</strain>
    </source>
</reference>
<evidence type="ECO:0000313" key="2">
    <source>
        <dbReference type="Proteomes" id="UP000199323"/>
    </source>
</evidence>
<evidence type="ECO:0000313" key="1">
    <source>
        <dbReference type="EMBL" id="SFF70307.1"/>
    </source>
</evidence>
<keyword evidence="2" id="KW-1185">Reference proteome</keyword>
<proteinExistence type="predicted"/>
<protein>
    <submittedName>
        <fullName evidence="1">Uncharacterized protein</fullName>
    </submittedName>
</protein>
<dbReference type="RefSeq" id="WP_177246692.1">
    <property type="nucleotide sequence ID" value="NZ_FONG01000025.1"/>
</dbReference>
<dbReference type="Proteomes" id="UP000199323">
    <property type="component" value="Unassembled WGS sequence"/>
</dbReference>
<dbReference type="EMBL" id="FONG01000025">
    <property type="protein sequence ID" value="SFF70307.1"/>
    <property type="molecule type" value="Genomic_DNA"/>
</dbReference>
<name>A0A1I2KYQ3_9ACTN</name>
<accession>A0A1I2KYQ3</accession>
<organism evidence="1 2">
    <name type="scientific">Actinacidiphila alni</name>
    <dbReference type="NCBI Taxonomy" id="380248"/>
    <lineage>
        <taxon>Bacteria</taxon>
        <taxon>Bacillati</taxon>
        <taxon>Actinomycetota</taxon>
        <taxon>Actinomycetes</taxon>
        <taxon>Kitasatosporales</taxon>
        <taxon>Streptomycetaceae</taxon>
        <taxon>Actinacidiphila</taxon>
    </lineage>
</organism>
<dbReference type="AlphaFoldDB" id="A0A1I2KYQ3"/>